<dbReference type="Pfam" id="PF09347">
    <property type="entry name" value="DUF1989"/>
    <property type="match status" value="1"/>
</dbReference>
<dbReference type="STRING" id="555500.I215_02833"/>
<dbReference type="AlphaFoldDB" id="K2P5Z2"/>
<dbReference type="eggNOG" id="COG3665">
    <property type="taxonomic scope" value="Bacteria"/>
</dbReference>
<evidence type="ECO:0000313" key="2">
    <source>
        <dbReference type="EMBL" id="EKF56423.1"/>
    </source>
</evidence>
<dbReference type="InterPro" id="IPR018959">
    <property type="entry name" value="DUF1989"/>
</dbReference>
<reference evidence="2 3" key="1">
    <citation type="journal article" date="2012" name="J. Bacteriol.">
        <title>Genome Sequence of Galbibacter marinum Type Strain ck-I2-15.</title>
        <authorList>
            <person name="Lai Q."/>
            <person name="Li C."/>
            <person name="Shao Z."/>
        </authorList>
    </citation>
    <scope>NUCLEOTIDE SEQUENCE [LARGE SCALE GENOMIC DNA]</scope>
    <source>
        <strain evidence="3">ck-I2-15</strain>
    </source>
</reference>
<dbReference type="PATRIC" id="fig|555500.3.peg.589"/>
<feature type="domain" description="DUF1989" evidence="1">
    <location>
        <begin position="4"/>
        <end position="168"/>
    </location>
</feature>
<comment type="caution">
    <text evidence="2">The sequence shown here is derived from an EMBL/GenBank/DDBJ whole genome shotgun (WGS) entry which is preliminary data.</text>
</comment>
<organism evidence="2 3">
    <name type="scientific">Galbibacter marinus</name>
    <dbReference type="NCBI Taxonomy" id="555500"/>
    <lineage>
        <taxon>Bacteria</taxon>
        <taxon>Pseudomonadati</taxon>
        <taxon>Bacteroidota</taxon>
        <taxon>Flavobacteriia</taxon>
        <taxon>Flavobacteriales</taxon>
        <taxon>Flavobacteriaceae</taxon>
        <taxon>Galbibacter</taxon>
    </lineage>
</organism>
<dbReference type="PANTHER" id="PTHR31527:SF0">
    <property type="entry name" value="RE64534P"/>
    <property type="match status" value="1"/>
</dbReference>
<dbReference type="OrthoDB" id="9772660at2"/>
<keyword evidence="3" id="KW-1185">Reference proteome</keyword>
<protein>
    <recommendedName>
        <fullName evidence="1">DUF1989 domain-containing protein</fullName>
    </recommendedName>
</protein>
<evidence type="ECO:0000313" key="3">
    <source>
        <dbReference type="Proteomes" id="UP000007364"/>
    </source>
</evidence>
<proteinExistence type="predicted"/>
<dbReference type="EMBL" id="AMSG01000002">
    <property type="protein sequence ID" value="EKF56423.1"/>
    <property type="molecule type" value="Genomic_DNA"/>
</dbReference>
<gene>
    <name evidence="2" type="ORF">I215_02833</name>
</gene>
<sequence length="193" mass="21610">MINHIPARSGASFKLKKDQRLLVYNPEGKQVSDMILINEHDINEKLSSGKTFDYEESILITKGNYIWSNRSNRMAYIVEDTCGRNDFLLAPCDSKTFAHFYDSHDPSPSCLGNLSHELQKYGIHKDAIPTAFNLFMHVDIAAQGSLRVLPPKAKAGDYIEFKAEMDLIVALTACSAKDSNGGSFKSITYEVLR</sequence>
<name>K2P5Z2_9FLAO</name>
<accession>K2P5Z2</accession>
<dbReference type="RefSeq" id="WP_008990442.1">
    <property type="nucleotide sequence ID" value="NZ_AMSG01000002.1"/>
</dbReference>
<dbReference type="PANTHER" id="PTHR31527">
    <property type="entry name" value="RE64534P"/>
    <property type="match status" value="1"/>
</dbReference>
<dbReference type="Proteomes" id="UP000007364">
    <property type="component" value="Unassembled WGS sequence"/>
</dbReference>
<evidence type="ECO:0000259" key="1">
    <source>
        <dbReference type="Pfam" id="PF09347"/>
    </source>
</evidence>